<dbReference type="RefSeq" id="WP_227929407.1">
    <property type="nucleotide sequence ID" value="NZ_CP094984.1"/>
</dbReference>
<dbReference type="Proteomes" id="UP000829758">
    <property type="component" value="Chromosome"/>
</dbReference>
<proteinExistence type="inferred from homology"/>
<dbReference type="GO" id="GO:0008234">
    <property type="term" value="F:cysteine-type peptidase activity"/>
    <property type="evidence" value="ECO:0007669"/>
    <property type="project" value="UniProtKB-KW"/>
</dbReference>
<dbReference type="InterPro" id="IPR000064">
    <property type="entry name" value="NLP_P60_dom"/>
</dbReference>
<sequence length="231" mass="23016">MSMTDALGRIEEIRSTLSQLSGAAGPKTAVLGTTSSVTGTDTEFASTLSSLTAAATGTAGTAAAAGAAAGGAAADGKVLDAVQKYLGLPYIWGGNDPAQGLDCSSFVQNVYKDLGYTLPRVTWDQMNSGTEVASLAQAQPGDLIFSHDGGHVSIYLGNGKAVDAPQPGQTIAIRDAWENDSNITTIRRILPTETAGAAGFLSAPGGAGVPGISDLVASARAAQAALMGSAA</sequence>
<dbReference type="EMBL" id="CP094984">
    <property type="protein sequence ID" value="UON92515.1"/>
    <property type="molecule type" value="Genomic_DNA"/>
</dbReference>
<dbReference type="InterPro" id="IPR051794">
    <property type="entry name" value="PG_Endopeptidase_C40"/>
</dbReference>
<comment type="similarity">
    <text evidence="1">Belongs to the peptidase C40 family.</text>
</comment>
<dbReference type="AlphaFoldDB" id="A0A9X1MAS7"/>
<evidence type="ECO:0000256" key="4">
    <source>
        <dbReference type="ARBA" id="ARBA00022807"/>
    </source>
</evidence>
<feature type="domain" description="NlpC/P60" evidence="5">
    <location>
        <begin position="72"/>
        <end position="189"/>
    </location>
</feature>
<keyword evidence="4" id="KW-0788">Thiol protease</keyword>
<evidence type="ECO:0000313" key="7">
    <source>
        <dbReference type="EMBL" id="UON92515.1"/>
    </source>
</evidence>
<evidence type="ECO:0000313" key="9">
    <source>
        <dbReference type="Proteomes" id="UP001155145"/>
    </source>
</evidence>
<evidence type="ECO:0000256" key="2">
    <source>
        <dbReference type="ARBA" id="ARBA00022670"/>
    </source>
</evidence>
<reference evidence="6" key="1">
    <citation type="submission" date="2021-10" db="EMBL/GenBank/DDBJ databases">
        <title>Novel species in genus Arthrobacter.</title>
        <authorList>
            <person name="Liu Y."/>
        </authorList>
    </citation>
    <scope>NUCLEOTIDE SEQUENCE</scope>
    <source>
        <strain evidence="6">Zg-Y462</strain>
        <strain evidence="8">zg-Y462</strain>
    </source>
</reference>
<accession>A0A9X1MAS7</accession>
<dbReference type="Proteomes" id="UP001155145">
    <property type="component" value="Unassembled WGS sequence"/>
</dbReference>
<evidence type="ECO:0000256" key="3">
    <source>
        <dbReference type="ARBA" id="ARBA00022801"/>
    </source>
</evidence>
<evidence type="ECO:0000259" key="5">
    <source>
        <dbReference type="PROSITE" id="PS51935"/>
    </source>
</evidence>
<protein>
    <submittedName>
        <fullName evidence="6">C40 family peptidase</fullName>
    </submittedName>
</protein>
<name>A0A9X1MAS7_9MICC</name>
<evidence type="ECO:0000313" key="6">
    <source>
        <dbReference type="EMBL" id="MCC3273712.1"/>
    </source>
</evidence>
<dbReference type="SUPFAM" id="SSF54001">
    <property type="entry name" value="Cysteine proteinases"/>
    <property type="match status" value="1"/>
</dbReference>
<dbReference type="PROSITE" id="PS51935">
    <property type="entry name" value="NLPC_P60"/>
    <property type="match status" value="1"/>
</dbReference>
<dbReference type="EMBL" id="JAJFZT010000008">
    <property type="protein sequence ID" value="MCC3273712.1"/>
    <property type="molecule type" value="Genomic_DNA"/>
</dbReference>
<gene>
    <name evidence="6" type="ORF">LJ755_13360</name>
    <name evidence="7" type="ORF">MUK71_02345</name>
</gene>
<dbReference type="GO" id="GO:0006508">
    <property type="term" value="P:proteolysis"/>
    <property type="evidence" value="ECO:0007669"/>
    <property type="project" value="UniProtKB-KW"/>
</dbReference>
<dbReference type="PANTHER" id="PTHR47359">
    <property type="entry name" value="PEPTIDOGLYCAN DL-ENDOPEPTIDASE CWLO"/>
    <property type="match status" value="1"/>
</dbReference>
<organism evidence="6 9">
    <name type="scientific">Arthrobacter zhangbolii</name>
    <dbReference type="NCBI Taxonomy" id="2886936"/>
    <lineage>
        <taxon>Bacteria</taxon>
        <taxon>Bacillati</taxon>
        <taxon>Actinomycetota</taxon>
        <taxon>Actinomycetes</taxon>
        <taxon>Micrococcales</taxon>
        <taxon>Micrococcaceae</taxon>
        <taxon>Arthrobacter</taxon>
    </lineage>
</organism>
<keyword evidence="8" id="KW-1185">Reference proteome</keyword>
<dbReference type="Pfam" id="PF00877">
    <property type="entry name" value="NLPC_P60"/>
    <property type="match status" value="1"/>
</dbReference>
<keyword evidence="3" id="KW-0378">Hydrolase</keyword>
<evidence type="ECO:0000313" key="8">
    <source>
        <dbReference type="Proteomes" id="UP000829758"/>
    </source>
</evidence>
<dbReference type="PANTHER" id="PTHR47359:SF3">
    <property type="entry name" value="NLP_P60 DOMAIN-CONTAINING PROTEIN-RELATED"/>
    <property type="match status" value="1"/>
</dbReference>
<keyword evidence="2" id="KW-0645">Protease</keyword>
<dbReference type="Gene3D" id="3.90.1720.10">
    <property type="entry name" value="endopeptidase domain like (from Nostoc punctiforme)"/>
    <property type="match status" value="1"/>
</dbReference>
<evidence type="ECO:0000256" key="1">
    <source>
        <dbReference type="ARBA" id="ARBA00007074"/>
    </source>
</evidence>
<dbReference type="InterPro" id="IPR038765">
    <property type="entry name" value="Papain-like_cys_pep_sf"/>
</dbReference>